<gene>
    <name evidence="1" type="ORF">E2C01_002729</name>
</gene>
<keyword evidence="2" id="KW-1185">Reference proteome</keyword>
<accession>A0A5B7CMP5</accession>
<protein>
    <submittedName>
        <fullName evidence="1">Uncharacterized protein</fullName>
    </submittedName>
</protein>
<comment type="caution">
    <text evidence="1">The sequence shown here is derived from an EMBL/GenBank/DDBJ whole genome shotgun (WGS) entry which is preliminary data.</text>
</comment>
<reference evidence="1 2" key="1">
    <citation type="submission" date="2019-05" db="EMBL/GenBank/DDBJ databases">
        <title>Another draft genome of Portunus trituberculatus and its Hox gene families provides insights of decapod evolution.</title>
        <authorList>
            <person name="Jeong J.-H."/>
            <person name="Song I."/>
            <person name="Kim S."/>
            <person name="Choi T."/>
            <person name="Kim D."/>
            <person name="Ryu S."/>
            <person name="Kim W."/>
        </authorList>
    </citation>
    <scope>NUCLEOTIDE SEQUENCE [LARGE SCALE GENOMIC DNA]</scope>
    <source>
        <tissue evidence="1">Muscle</tissue>
    </source>
</reference>
<dbReference type="Proteomes" id="UP000324222">
    <property type="component" value="Unassembled WGS sequence"/>
</dbReference>
<evidence type="ECO:0000313" key="1">
    <source>
        <dbReference type="EMBL" id="MPC10101.1"/>
    </source>
</evidence>
<proteinExistence type="predicted"/>
<evidence type="ECO:0000313" key="2">
    <source>
        <dbReference type="Proteomes" id="UP000324222"/>
    </source>
</evidence>
<sequence length="90" mass="9824">MALPSCRLLVTCRSLGTVGVMYMENQPSVFVKSGMKVVNVATCGNPKPKQTEAVVLWQQTDGARLQLGVWCTVALRSSFIDRVTLKATHV</sequence>
<name>A0A5B7CMP5_PORTR</name>
<dbReference type="EMBL" id="VSRR010000100">
    <property type="protein sequence ID" value="MPC10101.1"/>
    <property type="molecule type" value="Genomic_DNA"/>
</dbReference>
<dbReference type="AlphaFoldDB" id="A0A5B7CMP5"/>
<organism evidence="1 2">
    <name type="scientific">Portunus trituberculatus</name>
    <name type="common">Swimming crab</name>
    <name type="synonym">Neptunus trituberculatus</name>
    <dbReference type="NCBI Taxonomy" id="210409"/>
    <lineage>
        <taxon>Eukaryota</taxon>
        <taxon>Metazoa</taxon>
        <taxon>Ecdysozoa</taxon>
        <taxon>Arthropoda</taxon>
        <taxon>Crustacea</taxon>
        <taxon>Multicrustacea</taxon>
        <taxon>Malacostraca</taxon>
        <taxon>Eumalacostraca</taxon>
        <taxon>Eucarida</taxon>
        <taxon>Decapoda</taxon>
        <taxon>Pleocyemata</taxon>
        <taxon>Brachyura</taxon>
        <taxon>Eubrachyura</taxon>
        <taxon>Portunoidea</taxon>
        <taxon>Portunidae</taxon>
        <taxon>Portuninae</taxon>
        <taxon>Portunus</taxon>
    </lineage>
</organism>